<dbReference type="InParanoid" id="W5M993"/>
<dbReference type="SUPFAM" id="SSF49265">
    <property type="entry name" value="Fibronectin type III"/>
    <property type="match status" value="2"/>
</dbReference>
<reference evidence="6" key="1">
    <citation type="submission" date="2011-12" db="EMBL/GenBank/DDBJ databases">
        <title>The Draft Genome of Lepisosteus oculatus.</title>
        <authorList>
            <consortium name="The Broad Institute Genome Assembly &amp; Analysis Group"/>
            <consortium name="Computational R&amp;D Group"/>
            <consortium name="and Sequencing Platform"/>
            <person name="Di Palma F."/>
            <person name="Alfoldi J."/>
            <person name="Johnson J."/>
            <person name="Berlin A."/>
            <person name="Gnerre S."/>
            <person name="Jaffe D."/>
            <person name="MacCallum I."/>
            <person name="Young S."/>
            <person name="Walker B.J."/>
            <person name="Lander E.S."/>
            <person name="Lindblad-Toh K."/>
        </authorList>
    </citation>
    <scope>NUCLEOTIDE SEQUENCE [LARGE SCALE GENOMIC DNA]</scope>
</reference>
<keyword evidence="2" id="KW-1133">Transmembrane helix</keyword>
<sequence>MLAILLVGQLLYSVIGELQAPQNVRMEAVNMQYILKWDWDHRLLNYTVNFTAEYLFGDRRKSKIYKNDCYRIVETQCDFSHYFDYNLMYYVRVRTEGIDEVSPWQELQFCPDENAELGPPSAFGVQSRNTMLIVNITHPLTLDKSMSNIISLHYWLEYWKRLSPAQIHTLQLNRSYAILSQLEPWMVYCLRVRVFNTQYNKQSRFTESKCVETEGDGHTPIWQLPVLFLIVGIVILLFSYATYKAYSCMRHLCPPYEIPDSLQGFMSSGPQVLILLGDRREPFGELMQVIPVETTLPLHHMEQRDLNTEQGESDSGISSGQEGSDGSLRSTIAEQGENSCRL</sequence>
<dbReference type="Ensembl" id="ENSLOCT00000004960.1">
    <property type="protein sequence ID" value="ENSLOCP00000004952.1"/>
    <property type="gene ID" value="ENSLOCG00000004142.1"/>
</dbReference>
<dbReference type="Pfam" id="PF01108">
    <property type="entry name" value="Tissue_fac"/>
    <property type="match status" value="1"/>
</dbReference>
<reference evidence="5" key="2">
    <citation type="submission" date="2025-08" db="UniProtKB">
        <authorList>
            <consortium name="Ensembl"/>
        </authorList>
    </citation>
    <scope>IDENTIFICATION</scope>
</reference>
<dbReference type="Gene3D" id="2.60.40.10">
    <property type="entry name" value="Immunoglobulins"/>
    <property type="match status" value="1"/>
</dbReference>
<organism evidence="5 6">
    <name type="scientific">Lepisosteus oculatus</name>
    <name type="common">Spotted gar</name>
    <dbReference type="NCBI Taxonomy" id="7918"/>
    <lineage>
        <taxon>Eukaryota</taxon>
        <taxon>Metazoa</taxon>
        <taxon>Chordata</taxon>
        <taxon>Craniata</taxon>
        <taxon>Vertebrata</taxon>
        <taxon>Euteleostomi</taxon>
        <taxon>Actinopterygii</taxon>
        <taxon>Neopterygii</taxon>
        <taxon>Holostei</taxon>
        <taxon>Semionotiformes</taxon>
        <taxon>Lepisosteidae</taxon>
        <taxon>Lepisosteus</taxon>
    </lineage>
</organism>
<dbReference type="GO" id="GO:0005886">
    <property type="term" value="C:plasma membrane"/>
    <property type="evidence" value="ECO:0000318"/>
    <property type="project" value="GO_Central"/>
</dbReference>
<dbReference type="EMBL" id="AHAT01033698">
    <property type="status" value="NOT_ANNOTATED_CDS"/>
    <property type="molecule type" value="Genomic_DNA"/>
</dbReference>
<dbReference type="STRING" id="7918.ENSLOCP00000004952"/>
<dbReference type="PANTHER" id="PTHR20859">
    <property type="entry name" value="INTERFERON/INTERLEUKIN RECEPTOR"/>
    <property type="match status" value="1"/>
</dbReference>
<dbReference type="InterPro" id="IPR013783">
    <property type="entry name" value="Ig-like_fold"/>
</dbReference>
<dbReference type="Proteomes" id="UP000018468">
    <property type="component" value="Linkage group LG17"/>
</dbReference>
<evidence type="ECO:0000256" key="2">
    <source>
        <dbReference type="SAM" id="Phobius"/>
    </source>
</evidence>
<protein>
    <submittedName>
        <fullName evidence="5">Interferon alpha/beta receptor 1a-like</fullName>
    </submittedName>
</protein>
<feature type="region of interest" description="Disordered" evidence="1">
    <location>
        <begin position="306"/>
        <end position="342"/>
    </location>
</feature>
<dbReference type="PANTHER" id="PTHR20859:SF85">
    <property type="entry name" value="INTERFERON ALPHA_BETA RECEPTOR 1 ISOFORM X1"/>
    <property type="match status" value="1"/>
</dbReference>
<dbReference type="InterPro" id="IPR003961">
    <property type="entry name" value="FN3_dom"/>
</dbReference>
<reference evidence="5" key="3">
    <citation type="submission" date="2025-09" db="UniProtKB">
        <authorList>
            <consortium name="Ensembl"/>
        </authorList>
    </citation>
    <scope>IDENTIFICATION</scope>
</reference>
<evidence type="ECO:0000313" key="5">
    <source>
        <dbReference type="Ensembl" id="ENSLOCP00000004952.1"/>
    </source>
</evidence>
<dbReference type="PROSITE" id="PS50853">
    <property type="entry name" value="FN3"/>
    <property type="match status" value="1"/>
</dbReference>
<keyword evidence="2" id="KW-0812">Transmembrane</keyword>
<dbReference type="HOGENOM" id="CLU_057526_0_0_1"/>
<dbReference type="KEGG" id="loc:107079425"/>
<dbReference type="GeneTree" id="ENSGT00940000158406"/>
<proteinExistence type="predicted"/>
<evidence type="ECO:0000313" key="6">
    <source>
        <dbReference type="Proteomes" id="UP000018468"/>
    </source>
</evidence>
<dbReference type="GeneID" id="107079425"/>
<dbReference type="GO" id="GO:0004896">
    <property type="term" value="F:cytokine receptor activity"/>
    <property type="evidence" value="ECO:0000318"/>
    <property type="project" value="GO_Central"/>
</dbReference>
<name>W5M993_LEPOC</name>
<dbReference type="Pfam" id="PF09294">
    <property type="entry name" value="Interfer-bind"/>
    <property type="match status" value="1"/>
</dbReference>
<dbReference type="eggNOG" id="ENOG502SR8C">
    <property type="taxonomic scope" value="Eukaryota"/>
</dbReference>
<accession>W5M993</accession>
<feature type="chain" id="PRO_5004865881" evidence="3">
    <location>
        <begin position="17"/>
        <end position="342"/>
    </location>
</feature>
<evidence type="ECO:0000256" key="1">
    <source>
        <dbReference type="SAM" id="MobiDB-lite"/>
    </source>
</evidence>
<dbReference type="InterPro" id="IPR050650">
    <property type="entry name" value="Type-II_Cytokine-TF_Rcpt"/>
</dbReference>
<dbReference type="GO" id="GO:0019221">
    <property type="term" value="P:cytokine-mediated signaling pathway"/>
    <property type="evidence" value="ECO:0000318"/>
    <property type="project" value="GO_Central"/>
</dbReference>
<feature type="transmembrane region" description="Helical" evidence="2">
    <location>
        <begin position="221"/>
        <end position="241"/>
    </location>
</feature>
<keyword evidence="6" id="KW-1185">Reference proteome</keyword>
<dbReference type="InterPro" id="IPR015373">
    <property type="entry name" value="Interferon/interleukin_rcp_dom"/>
</dbReference>
<evidence type="ECO:0000259" key="4">
    <source>
        <dbReference type="PROSITE" id="PS50853"/>
    </source>
</evidence>
<dbReference type="AlphaFoldDB" id="W5M993"/>
<dbReference type="FunFam" id="2.60.40.10:FF:002797">
    <property type="entry name" value="Interferon gamma receptor 2 (interferon gamma transducer 1), gene 2"/>
    <property type="match status" value="1"/>
</dbReference>
<feature type="domain" description="Fibronectin type-III" evidence="4">
    <location>
        <begin position="119"/>
        <end position="216"/>
    </location>
</feature>
<dbReference type="Bgee" id="ENSLOCG00000004142">
    <property type="expression patterns" value="Expressed in pharyngeal gill and 13 other cell types or tissues"/>
</dbReference>
<dbReference type="OrthoDB" id="9944680at2759"/>
<evidence type="ECO:0000256" key="3">
    <source>
        <dbReference type="SAM" id="SignalP"/>
    </source>
</evidence>
<keyword evidence="3" id="KW-0732">Signal</keyword>
<keyword evidence="2" id="KW-0472">Membrane</keyword>
<dbReference type="InterPro" id="IPR036116">
    <property type="entry name" value="FN3_sf"/>
</dbReference>
<feature type="compositionally biased region" description="Polar residues" evidence="1">
    <location>
        <begin position="308"/>
        <end position="342"/>
    </location>
</feature>
<feature type="signal peptide" evidence="3">
    <location>
        <begin position="1"/>
        <end position="16"/>
    </location>
</feature>
<dbReference type="CDD" id="cd00063">
    <property type="entry name" value="FN3"/>
    <property type="match status" value="1"/>
</dbReference>